<dbReference type="InterPro" id="IPR000223">
    <property type="entry name" value="Pept_S26A_signal_pept_1"/>
</dbReference>
<dbReference type="PANTHER" id="PTHR43390">
    <property type="entry name" value="SIGNAL PEPTIDASE I"/>
    <property type="match status" value="1"/>
</dbReference>
<evidence type="ECO:0000313" key="8">
    <source>
        <dbReference type="EMBL" id="CAB4553962.1"/>
    </source>
</evidence>
<proteinExistence type="inferred from homology"/>
<comment type="similarity">
    <text evidence="2">Belongs to the peptidase S26 family.</text>
</comment>
<feature type="domain" description="Peptidase S26" evidence="7">
    <location>
        <begin position="38"/>
        <end position="230"/>
    </location>
</feature>
<dbReference type="Gene3D" id="2.10.109.10">
    <property type="entry name" value="Umud Fragment, subunit A"/>
    <property type="match status" value="1"/>
</dbReference>
<dbReference type="AlphaFoldDB" id="A0A6J6CR58"/>
<dbReference type="GO" id="GO:0016020">
    <property type="term" value="C:membrane"/>
    <property type="evidence" value="ECO:0007669"/>
    <property type="project" value="InterPro"/>
</dbReference>
<evidence type="ECO:0000256" key="3">
    <source>
        <dbReference type="ARBA" id="ARBA00013208"/>
    </source>
</evidence>
<feature type="compositionally biased region" description="Basic residues" evidence="5">
    <location>
        <begin position="13"/>
        <end position="22"/>
    </location>
</feature>
<dbReference type="InterPro" id="IPR019758">
    <property type="entry name" value="Pept_S26A_signal_pept_1_CS"/>
</dbReference>
<dbReference type="GO" id="GO:0006465">
    <property type="term" value="P:signal peptide processing"/>
    <property type="evidence" value="ECO:0007669"/>
    <property type="project" value="InterPro"/>
</dbReference>
<sequence length="251" mass="27817">MSEELSLGEPMRPRKNKLSGKQKLRRKRTNVFVAFFIDLVVVIGAALVLSLLIKTFLIRSFFIPTGSMLETLQIDDRIIVNQLTPALYPIERGDIVVFKDPGGWLGPDVTEPTDPLVVSVDWFLSAFGITAPDSKQHLVKRVIGIAGDKIVCCDADGKLTINGIAITEPYVSAGQVPSSIEFDVEVPAGSLWVMGDNRGNSEDSRFHGDLPSKGFVSTEWVVGRAMVISWPFENWIWLDNYPDVFKDVPKP</sequence>
<protein>
    <recommendedName>
        <fullName evidence="3">signal peptidase I</fullName>
        <ecNumber evidence="3">3.4.21.89</ecNumber>
    </recommendedName>
</protein>
<name>A0A6J6CR58_9ZZZZ</name>
<evidence type="ECO:0000256" key="1">
    <source>
        <dbReference type="ARBA" id="ARBA00000677"/>
    </source>
</evidence>
<dbReference type="PRINTS" id="PR00727">
    <property type="entry name" value="LEADERPTASE"/>
</dbReference>
<feature type="transmembrane region" description="Helical" evidence="6">
    <location>
        <begin position="31"/>
        <end position="53"/>
    </location>
</feature>
<evidence type="ECO:0000256" key="4">
    <source>
        <dbReference type="ARBA" id="ARBA00022801"/>
    </source>
</evidence>
<accession>A0A6J6CR58</accession>
<dbReference type="SUPFAM" id="SSF51306">
    <property type="entry name" value="LexA/Signal peptidase"/>
    <property type="match status" value="1"/>
</dbReference>
<dbReference type="CDD" id="cd06530">
    <property type="entry name" value="S26_SPase_I"/>
    <property type="match status" value="1"/>
</dbReference>
<dbReference type="GO" id="GO:0004252">
    <property type="term" value="F:serine-type endopeptidase activity"/>
    <property type="evidence" value="ECO:0007669"/>
    <property type="project" value="InterPro"/>
</dbReference>
<evidence type="ECO:0000256" key="5">
    <source>
        <dbReference type="SAM" id="MobiDB-lite"/>
    </source>
</evidence>
<evidence type="ECO:0000256" key="2">
    <source>
        <dbReference type="ARBA" id="ARBA00009370"/>
    </source>
</evidence>
<keyword evidence="6" id="KW-0472">Membrane</keyword>
<keyword evidence="6" id="KW-0812">Transmembrane</keyword>
<dbReference type="NCBIfam" id="TIGR02227">
    <property type="entry name" value="sigpep_I_bact"/>
    <property type="match status" value="1"/>
</dbReference>
<dbReference type="EC" id="3.4.21.89" evidence="3"/>
<dbReference type="EMBL" id="CAEZSX010000061">
    <property type="protein sequence ID" value="CAB4553962.1"/>
    <property type="molecule type" value="Genomic_DNA"/>
</dbReference>
<feature type="region of interest" description="Disordered" evidence="5">
    <location>
        <begin position="1"/>
        <end position="22"/>
    </location>
</feature>
<dbReference type="InterPro" id="IPR019533">
    <property type="entry name" value="Peptidase_S26"/>
</dbReference>
<gene>
    <name evidence="8" type="ORF">UFOPK1537_00496</name>
</gene>
<dbReference type="Pfam" id="PF10502">
    <property type="entry name" value="Peptidase_S26"/>
    <property type="match status" value="1"/>
</dbReference>
<dbReference type="GO" id="GO:0009003">
    <property type="term" value="F:signal peptidase activity"/>
    <property type="evidence" value="ECO:0007669"/>
    <property type="project" value="UniProtKB-EC"/>
</dbReference>
<evidence type="ECO:0000259" key="7">
    <source>
        <dbReference type="Pfam" id="PF10502"/>
    </source>
</evidence>
<organism evidence="8">
    <name type="scientific">freshwater metagenome</name>
    <dbReference type="NCBI Taxonomy" id="449393"/>
    <lineage>
        <taxon>unclassified sequences</taxon>
        <taxon>metagenomes</taxon>
        <taxon>ecological metagenomes</taxon>
    </lineage>
</organism>
<keyword evidence="6" id="KW-1133">Transmembrane helix</keyword>
<dbReference type="PROSITE" id="PS00761">
    <property type="entry name" value="SPASE_I_3"/>
    <property type="match status" value="1"/>
</dbReference>
<keyword evidence="4" id="KW-0378">Hydrolase</keyword>
<reference evidence="8" key="1">
    <citation type="submission" date="2020-05" db="EMBL/GenBank/DDBJ databases">
        <authorList>
            <person name="Chiriac C."/>
            <person name="Salcher M."/>
            <person name="Ghai R."/>
            <person name="Kavagutti S V."/>
        </authorList>
    </citation>
    <scope>NUCLEOTIDE SEQUENCE</scope>
</reference>
<comment type="catalytic activity">
    <reaction evidence="1">
        <text>Cleavage of hydrophobic, N-terminal signal or leader sequences from secreted and periplasmic proteins.</text>
        <dbReference type="EC" id="3.4.21.89"/>
    </reaction>
</comment>
<dbReference type="InterPro" id="IPR036286">
    <property type="entry name" value="LexA/Signal_pep-like_sf"/>
</dbReference>
<dbReference type="PANTHER" id="PTHR43390:SF1">
    <property type="entry name" value="CHLOROPLAST PROCESSING PEPTIDASE"/>
    <property type="match status" value="1"/>
</dbReference>
<evidence type="ECO:0000256" key="6">
    <source>
        <dbReference type="SAM" id="Phobius"/>
    </source>
</evidence>